<organism evidence="2">
    <name type="scientific">Sulfurihydrogenibium azorense</name>
    <dbReference type="NCBI Taxonomy" id="309806"/>
    <lineage>
        <taxon>Bacteria</taxon>
        <taxon>Pseudomonadati</taxon>
        <taxon>Aquificota</taxon>
        <taxon>Aquificia</taxon>
        <taxon>Aquificales</taxon>
        <taxon>Hydrogenothermaceae</taxon>
        <taxon>Sulfurihydrogenibium</taxon>
    </lineage>
</organism>
<dbReference type="Proteomes" id="UP000885621">
    <property type="component" value="Unassembled WGS sequence"/>
</dbReference>
<evidence type="ECO:0000256" key="1">
    <source>
        <dbReference type="SAM" id="MobiDB-lite"/>
    </source>
</evidence>
<dbReference type="AlphaFoldDB" id="A0A831YBD7"/>
<gene>
    <name evidence="2" type="ORF">ENO34_03965</name>
</gene>
<dbReference type="EMBL" id="DSFC01000229">
    <property type="protein sequence ID" value="HEV09537.1"/>
    <property type="molecule type" value="Genomic_DNA"/>
</dbReference>
<accession>A0A831YBD7</accession>
<name>A0A831YBD7_9AQUI</name>
<feature type="compositionally biased region" description="Basic and acidic residues" evidence="1">
    <location>
        <begin position="301"/>
        <end position="310"/>
    </location>
</feature>
<proteinExistence type="predicted"/>
<evidence type="ECO:0008006" key="3">
    <source>
        <dbReference type="Google" id="ProtNLM"/>
    </source>
</evidence>
<feature type="compositionally biased region" description="Polar residues" evidence="1">
    <location>
        <begin position="311"/>
        <end position="322"/>
    </location>
</feature>
<evidence type="ECO:0000313" key="2">
    <source>
        <dbReference type="EMBL" id="HEV09537.1"/>
    </source>
</evidence>
<protein>
    <recommendedName>
        <fullName evidence="3">SIR2-like domain-containing protein</fullName>
    </recommendedName>
</protein>
<feature type="region of interest" description="Disordered" evidence="1">
    <location>
        <begin position="301"/>
        <end position="322"/>
    </location>
</feature>
<sequence length="322" mass="38541">MDKSVLIIFGAGSEKALGFPITKDIEKIFMHLLGVEDNKIDKNIELSVRLNKALKKYIGEYSKDLEASYHIYKNLELTLRILIDGNGAKTIKDAARDRQEVIDEFISLYKNFLETNFKITQREKFEENIYKIKYYLNLQPFIYDWINMRALTYYLYKDQPKKFNLVDLLNILYISKQSGISLVVPEYFNLKQETSYDQWYKCNIDGVLNVYKLILYKIYKGICYINFSKEKYKTLLTYYYKFIKKFIDKYKDKVTFASFNWNPIIESLSYRACYIFNNEETEHYRYIDHSALINMATIDKEDDGRPKERPSFTQNTKYFLKK</sequence>
<comment type="caution">
    <text evidence="2">The sequence shown here is derived from an EMBL/GenBank/DDBJ whole genome shotgun (WGS) entry which is preliminary data.</text>
</comment>
<reference evidence="2" key="1">
    <citation type="journal article" date="2020" name="mSystems">
        <title>Genome- and Community-Level Interaction Insights into Carbon Utilization and Element Cycling Functions of Hydrothermarchaeota in Hydrothermal Sediment.</title>
        <authorList>
            <person name="Zhou Z."/>
            <person name="Liu Y."/>
            <person name="Xu W."/>
            <person name="Pan J."/>
            <person name="Luo Z.H."/>
            <person name="Li M."/>
        </authorList>
    </citation>
    <scope>NUCLEOTIDE SEQUENCE [LARGE SCALE GENOMIC DNA]</scope>
    <source>
        <strain evidence="2">SpSt-1257</strain>
    </source>
</reference>